<comment type="caution">
    <text evidence="1">The sequence shown here is derived from an EMBL/GenBank/DDBJ whole genome shotgun (WGS) entry which is preliminary data.</text>
</comment>
<accession>A0ABV6V4K2</accession>
<reference evidence="1 2" key="1">
    <citation type="submission" date="2024-09" db="EMBL/GenBank/DDBJ databases">
        <authorList>
            <person name="Lee S.D."/>
        </authorList>
    </citation>
    <scope>NUCLEOTIDE SEQUENCE [LARGE SCALE GENOMIC DNA]</scope>
    <source>
        <strain evidence="1 2">N1-1</strain>
    </source>
</reference>
<protein>
    <submittedName>
        <fullName evidence="1">Uncharacterized protein</fullName>
    </submittedName>
</protein>
<sequence length="531" mass="55962">MKLRTLVLATATALAATALALPVAPVALADSSAPATSPVSVARVKTVQGTVLSVTAVGATSVTATYTLRGTTESVTVPLTEQSPGAWLSGVLQLPYGYGAYVEHVTALDGDVPLDTPTRLYPFRELPVFQDVASTSSASSPLTYGHETVTVTGRLTTYDPASGYSDAPFVTSVLFSTPQNPTTTADQDGRFSITAPIPLAVSPKTYTLFAGAPEADPSAVQVYTQREDTRIVMDPGPASVVAGRPAIVTGTLQYLDATDPAGPTWKPVPGAPMRTSSSNSPNPSTVTSATGAFGFTWPAINSLWWIETGSTLDPYLRSSDIPFTFASIIQQVSAGLSQVSIDAHGTLHFTATEGSTDGIPTSGHLYLESSADGTSRWGRVKELPQSGSQTLALAGANPHAWYRLHYVPDTAAYLAATSRPVHVDRDRTRITGGKPNHTTVTRNVVVAFTGHVQYQTAAGSWLPARNTHVLLEFRPYQGRTWSVKKTATTSSTGAFTLTAKDTAAGTWQVVWDTPSSGFLDSTGPATYVHIR</sequence>
<proteinExistence type="predicted"/>
<organism evidence="1 2">
    <name type="scientific">Streptacidiphilus alkalitolerans</name>
    <dbReference type="NCBI Taxonomy" id="3342712"/>
    <lineage>
        <taxon>Bacteria</taxon>
        <taxon>Bacillati</taxon>
        <taxon>Actinomycetota</taxon>
        <taxon>Actinomycetes</taxon>
        <taxon>Kitasatosporales</taxon>
        <taxon>Streptomycetaceae</taxon>
        <taxon>Streptacidiphilus</taxon>
    </lineage>
</organism>
<evidence type="ECO:0000313" key="1">
    <source>
        <dbReference type="EMBL" id="MFC1408649.1"/>
    </source>
</evidence>
<keyword evidence="2" id="KW-1185">Reference proteome</keyword>
<gene>
    <name evidence="1" type="ORF">ACEZDG_05075</name>
</gene>
<evidence type="ECO:0000313" key="2">
    <source>
        <dbReference type="Proteomes" id="UP001592582"/>
    </source>
</evidence>
<name>A0ABV6V4K2_9ACTN</name>
<dbReference type="EMBL" id="JBHEZX010000002">
    <property type="protein sequence ID" value="MFC1408649.1"/>
    <property type="molecule type" value="Genomic_DNA"/>
</dbReference>
<dbReference type="Proteomes" id="UP001592582">
    <property type="component" value="Unassembled WGS sequence"/>
</dbReference>